<accession>A0A8J2VFF4</accession>
<dbReference type="Gene3D" id="1.20.5.420">
    <property type="entry name" value="Immunoglobulin FC, subunit C"/>
    <property type="match status" value="1"/>
</dbReference>
<reference evidence="2" key="1">
    <citation type="journal article" date="2014" name="Int. J. Syst. Evol. Microbiol.">
        <title>Complete genome sequence of Corynebacterium casei LMG S-19264T (=DSM 44701T), isolated from a smear-ripened cheese.</title>
        <authorList>
            <consortium name="US DOE Joint Genome Institute (JGI-PGF)"/>
            <person name="Walter F."/>
            <person name="Albersmeier A."/>
            <person name="Kalinowski J."/>
            <person name="Ruckert C."/>
        </authorList>
    </citation>
    <scope>NUCLEOTIDE SEQUENCE</scope>
    <source>
        <strain evidence="2">CGMCC 1.15179</strain>
    </source>
</reference>
<protein>
    <recommendedName>
        <fullName evidence="1">Rubrerythrin diiron-binding domain-containing protein</fullName>
    </recommendedName>
</protein>
<dbReference type="RefSeq" id="WP_229751801.1">
    <property type="nucleotide sequence ID" value="NZ_BMHQ01000002.1"/>
</dbReference>
<name>A0A8J2VFF4_9BACL</name>
<dbReference type="CDD" id="cd00657">
    <property type="entry name" value="Ferritin_like"/>
    <property type="match status" value="1"/>
</dbReference>
<comment type="caution">
    <text evidence="2">The sequence shown here is derived from an EMBL/GenBank/DDBJ whole genome shotgun (WGS) entry which is preliminary data.</text>
</comment>
<dbReference type="Pfam" id="PF02915">
    <property type="entry name" value="Rubrerythrin"/>
    <property type="match status" value="1"/>
</dbReference>
<sequence length="153" mass="17936">MFISQYYTYPYRQRPGIYPNQQDQALINDIAKAVNGEYQAVVCYEQLALKAPTPAEKARIQEIRQDEVRHFQMFSQIYMRLTGRQPSVHVQACPRTYKEGLDAFVRDELETVDFYLDIADKATDPLIKEAFRRAALDEQNHAGWFQYYLSKAK</sequence>
<reference evidence="2" key="2">
    <citation type="submission" date="2020-09" db="EMBL/GenBank/DDBJ databases">
        <authorList>
            <person name="Sun Q."/>
            <person name="Zhou Y."/>
        </authorList>
    </citation>
    <scope>NUCLEOTIDE SEQUENCE</scope>
    <source>
        <strain evidence="2">CGMCC 1.15179</strain>
    </source>
</reference>
<proteinExistence type="predicted"/>
<keyword evidence="3" id="KW-1185">Reference proteome</keyword>
<dbReference type="GO" id="GO:0046872">
    <property type="term" value="F:metal ion binding"/>
    <property type="evidence" value="ECO:0007669"/>
    <property type="project" value="InterPro"/>
</dbReference>
<gene>
    <name evidence="2" type="ORF">GCM10011571_07140</name>
</gene>
<feature type="domain" description="Rubrerythrin diiron-binding" evidence="1">
    <location>
        <begin position="106"/>
        <end position="151"/>
    </location>
</feature>
<dbReference type="AlphaFoldDB" id="A0A8J2VFF4"/>
<dbReference type="Gene3D" id="1.20.120.660">
    <property type="entry name" value="IL-4 antagonist (De novo design) like domain"/>
    <property type="match status" value="1"/>
</dbReference>
<evidence type="ECO:0000313" key="2">
    <source>
        <dbReference type="EMBL" id="GGE08418.1"/>
    </source>
</evidence>
<evidence type="ECO:0000313" key="3">
    <source>
        <dbReference type="Proteomes" id="UP000625210"/>
    </source>
</evidence>
<dbReference type="GO" id="GO:0016491">
    <property type="term" value="F:oxidoreductase activity"/>
    <property type="evidence" value="ECO:0007669"/>
    <property type="project" value="InterPro"/>
</dbReference>
<dbReference type="Proteomes" id="UP000625210">
    <property type="component" value="Unassembled WGS sequence"/>
</dbReference>
<dbReference type="InterPro" id="IPR003251">
    <property type="entry name" value="Rr_diiron-bd_dom"/>
</dbReference>
<dbReference type="SUPFAM" id="SSF47240">
    <property type="entry name" value="Ferritin-like"/>
    <property type="match status" value="1"/>
</dbReference>
<dbReference type="EMBL" id="BMHQ01000002">
    <property type="protein sequence ID" value="GGE08418.1"/>
    <property type="molecule type" value="Genomic_DNA"/>
</dbReference>
<evidence type="ECO:0000259" key="1">
    <source>
        <dbReference type="Pfam" id="PF02915"/>
    </source>
</evidence>
<dbReference type="InterPro" id="IPR009078">
    <property type="entry name" value="Ferritin-like_SF"/>
</dbReference>
<organism evidence="2 3">
    <name type="scientific">Marinithermofilum abyssi</name>
    <dbReference type="NCBI Taxonomy" id="1571185"/>
    <lineage>
        <taxon>Bacteria</taxon>
        <taxon>Bacillati</taxon>
        <taxon>Bacillota</taxon>
        <taxon>Bacilli</taxon>
        <taxon>Bacillales</taxon>
        <taxon>Thermoactinomycetaceae</taxon>
        <taxon>Marinithermofilum</taxon>
    </lineage>
</organism>